<evidence type="ECO:0000256" key="1">
    <source>
        <dbReference type="ARBA" id="ARBA00006432"/>
    </source>
</evidence>
<gene>
    <name evidence="7" type="ORF">GCM10010191_41970</name>
</gene>
<dbReference type="Gene3D" id="3.40.50.12780">
    <property type="entry name" value="N-terminal domain of ligase-like"/>
    <property type="match status" value="1"/>
</dbReference>
<keyword evidence="2" id="KW-0436">Ligase</keyword>
<dbReference type="PANTHER" id="PTHR43107">
    <property type="entry name" value="LONG-CHAIN FATTY ACID TRANSPORT PROTEIN"/>
    <property type="match status" value="1"/>
</dbReference>
<comment type="caution">
    <text evidence="7">The sequence shown here is derived from an EMBL/GenBank/DDBJ whole genome shotgun (WGS) entry which is preliminary data.</text>
</comment>
<evidence type="ECO:0000259" key="6">
    <source>
        <dbReference type="Pfam" id="PF13193"/>
    </source>
</evidence>
<dbReference type="InterPro" id="IPR000873">
    <property type="entry name" value="AMP-dep_synth/lig_dom"/>
</dbReference>
<keyword evidence="4" id="KW-0067">ATP-binding</keyword>
<evidence type="ECO:0000313" key="8">
    <source>
        <dbReference type="Proteomes" id="UP001501231"/>
    </source>
</evidence>
<feature type="domain" description="AMP-dependent synthetase/ligase" evidence="5">
    <location>
        <begin position="9"/>
        <end position="362"/>
    </location>
</feature>
<dbReference type="Pfam" id="PF00501">
    <property type="entry name" value="AMP-binding"/>
    <property type="match status" value="1"/>
</dbReference>
<evidence type="ECO:0000313" key="7">
    <source>
        <dbReference type="EMBL" id="GAA2425292.1"/>
    </source>
</evidence>
<name>A0ABN3J9N2_9ACTN</name>
<keyword evidence="8" id="KW-1185">Reference proteome</keyword>
<evidence type="ECO:0000256" key="2">
    <source>
        <dbReference type="ARBA" id="ARBA00022598"/>
    </source>
</evidence>
<reference evidence="7 8" key="1">
    <citation type="journal article" date="2019" name="Int. J. Syst. Evol. Microbiol.">
        <title>The Global Catalogue of Microorganisms (GCM) 10K type strain sequencing project: providing services to taxonomists for standard genome sequencing and annotation.</title>
        <authorList>
            <consortium name="The Broad Institute Genomics Platform"/>
            <consortium name="The Broad Institute Genome Sequencing Center for Infectious Disease"/>
            <person name="Wu L."/>
            <person name="Ma J."/>
        </authorList>
    </citation>
    <scope>NUCLEOTIDE SEQUENCE [LARGE SCALE GENOMIC DNA]</scope>
    <source>
        <strain evidence="7 8">JCM 3325</strain>
    </source>
</reference>
<dbReference type="PROSITE" id="PS00455">
    <property type="entry name" value="AMP_BINDING"/>
    <property type="match status" value="1"/>
</dbReference>
<dbReference type="SUPFAM" id="SSF56801">
    <property type="entry name" value="Acetyl-CoA synthetase-like"/>
    <property type="match status" value="1"/>
</dbReference>
<evidence type="ECO:0000256" key="4">
    <source>
        <dbReference type="ARBA" id="ARBA00022840"/>
    </source>
</evidence>
<keyword evidence="3" id="KW-0547">Nucleotide-binding</keyword>
<comment type="similarity">
    <text evidence="1">Belongs to the ATP-dependent AMP-binding enzyme family.</text>
</comment>
<dbReference type="Proteomes" id="UP001501231">
    <property type="component" value="Unassembled WGS sequence"/>
</dbReference>
<dbReference type="InterPro" id="IPR042099">
    <property type="entry name" value="ANL_N_sf"/>
</dbReference>
<dbReference type="InterPro" id="IPR045851">
    <property type="entry name" value="AMP-bd_C_sf"/>
</dbReference>
<dbReference type="InterPro" id="IPR025110">
    <property type="entry name" value="AMP-bd_C"/>
</dbReference>
<dbReference type="PANTHER" id="PTHR43107:SF15">
    <property type="entry name" value="FATTY ACID TRANSPORT PROTEIN 3, ISOFORM A"/>
    <property type="match status" value="1"/>
</dbReference>
<dbReference type="Gene3D" id="3.30.300.30">
    <property type="match status" value="1"/>
</dbReference>
<evidence type="ECO:0000259" key="5">
    <source>
        <dbReference type="Pfam" id="PF00501"/>
    </source>
</evidence>
<proteinExistence type="inferred from homology"/>
<dbReference type="Pfam" id="PF13193">
    <property type="entry name" value="AMP-binding_C"/>
    <property type="match status" value="1"/>
</dbReference>
<evidence type="ECO:0000256" key="3">
    <source>
        <dbReference type="ARBA" id="ARBA00022741"/>
    </source>
</evidence>
<dbReference type="EMBL" id="BAAARW010000015">
    <property type="protein sequence ID" value="GAA2425292.1"/>
    <property type="molecule type" value="Genomic_DNA"/>
</dbReference>
<sequence length="547" mass="57961">MVLARAGDDHPGLLFEDESYTWAEVVREARRRAGLLAALGPPPPGRPRHVGVLLENVPEYVFWICAAALARATVVGINPTRRGAELAADIRHTDCDLIVTDFAHAGLLDGLDTGVPDGGVLLTGTAAYAAALPGPAEPVPADPGDRLLLLFTSGSTGAPKAVACGQGRLAAIAQHAERMSITRDSVTYIAMPLFHGNAVMANLAMAVHAGATVAMRRKFSASGFLPDVRRYGVTYFNYVGRALAYILATPERPDDADNTLQALFGTEASAQDLAGFAARFGCRVIEGYGSSEGAISLQKTPDTPPDALGVPQQGMEVAVLDGQTGAECERARFDASGGLLNPGEAIGEIVGLNAAGAFEGYYNNPEADAERVRDGKYWSGDLGYRDAEGYFYFAGRGADRLRVDGENFAAAPVERILSCWDPVVMCAVYPVPDPRTGDQVMAALELREGPFDAGAFAAFLAARPDLGTKWAPRFVRIVGAMPLTATGKVDKRPLRKARWDAGTSGHGGVVWRRPGRALAYEPLTLEQADALRAEFGANGRAHVLTTL</sequence>
<organism evidence="7 8">
    <name type="scientific">Actinomadura vinacea</name>
    <dbReference type="NCBI Taxonomy" id="115336"/>
    <lineage>
        <taxon>Bacteria</taxon>
        <taxon>Bacillati</taxon>
        <taxon>Actinomycetota</taxon>
        <taxon>Actinomycetes</taxon>
        <taxon>Streptosporangiales</taxon>
        <taxon>Thermomonosporaceae</taxon>
        <taxon>Actinomadura</taxon>
    </lineage>
</organism>
<accession>A0ABN3J9N2</accession>
<feature type="domain" description="AMP-binding enzyme C-terminal" evidence="6">
    <location>
        <begin position="413"/>
        <end position="488"/>
    </location>
</feature>
<protein>
    <submittedName>
        <fullName evidence="7">AMP-binding protein</fullName>
    </submittedName>
</protein>
<dbReference type="InterPro" id="IPR020845">
    <property type="entry name" value="AMP-binding_CS"/>
</dbReference>